<dbReference type="RefSeq" id="WP_379659624.1">
    <property type="nucleotide sequence ID" value="NZ_JBHUCP010000002.1"/>
</dbReference>
<dbReference type="Pfam" id="PF02467">
    <property type="entry name" value="Whib"/>
    <property type="match status" value="1"/>
</dbReference>
<dbReference type="InterPro" id="IPR003482">
    <property type="entry name" value="Whib"/>
</dbReference>
<dbReference type="PROSITE" id="PS51674">
    <property type="entry name" value="4FE4S_WBL"/>
    <property type="match status" value="1"/>
</dbReference>
<dbReference type="PANTHER" id="PTHR38839">
    <property type="entry name" value="TRANSCRIPTIONAL REGULATOR WHID-RELATED"/>
    <property type="match status" value="1"/>
</dbReference>
<evidence type="ECO:0000256" key="5">
    <source>
        <dbReference type="ARBA" id="ARBA00022723"/>
    </source>
</evidence>
<keyword evidence="11" id="KW-0804">Transcription</keyword>
<accession>A0ABW4FCU7</accession>
<dbReference type="EMBL" id="JBHUCP010000002">
    <property type="protein sequence ID" value="MFD1528366.1"/>
    <property type="molecule type" value="Genomic_DNA"/>
</dbReference>
<evidence type="ECO:0000256" key="6">
    <source>
        <dbReference type="ARBA" id="ARBA00023004"/>
    </source>
</evidence>
<sequence>MDWRFRAACRRSDPELFFPVGTSVPALVQLADAKSVCRRCPVSVECRTWALETGQDVGVWGGMSAAELRA</sequence>
<evidence type="ECO:0000256" key="7">
    <source>
        <dbReference type="ARBA" id="ARBA00023014"/>
    </source>
</evidence>
<evidence type="ECO:0000256" key="1">
    <source>
        <dbReference type="ARBA" id="ARBA00001966"/>
    </source>
</evidence>
<keyword evidence="9" id="KW-0238">DNA-binding</keyword>
<comment type="similarity">
    <text evidence="3">Belongs to the WhiB family.</text>
</comment>
<keyword evidence="5" id="KW-0479">Metal-binding</keyword>
<evidence type="ECO:0000256" key="3">
    <source>
        <dbReference type="ARBA" id="ARBA00006597"/>
    </source>
</evidence>
<keyword evidence="10" id="KW-1015">Disulfide bond</keyword>
<dbReference type="Proteomes" id="UP001597145">
    <property type="component" value="Unassembled WGS sequence"/>
</dbReference>
<feature type="domain" description="4Fe-4S Wbl-type" evidence="12">
    <location>
        <begin position="8"/>
        <end position="70"/>
    </location>
</feature>
<evidence type="ECO:0000256" key="2">
    <source>
        <dbReference type="ARBA" id="ARBA00004496"/>
    </source>
</evidence>
<comment type="cofactor">
    <cofactor evidence="1">
        <name>[4Fe-4S] cluster</name>
        <dbReference type="ChEBI" id="CHEBI:49883"/>
    </cofactor>
</comment>
<evidence type="ECO:0000256" key="10">
    <source>
        <dbReference type="ARBA" id="ARBA00023157"/>
    </source>
</evidence>
<evidence type="ECO:0000256" key="4">
    <source>
        <dbReference type="ARBA" id="ARBA00022485"/>
    </source>
</evidence>
<keyword evidence="7" id="KW-0411">Iron-sulfur</keyword>
<keyword evidence="4" id="KW-0004">4Fe-4S</keyword>
<gene>
    <name evidence="13" type="ORF">ACFSCY_02830</name>
</gene>
<organism evidence="13 14">
    <name type="scientific">Pseudonocardia aurantiaca</name>
    <dbReference type="NCBI Taxonomy" id="75290"/>
    <lineage>
        <taxon>Bacteria</taxon>
        <taxon>Bacillati</taxon>
        <taxon>Actinomycetota</taxon>
        <taxon>Actinomycetes</taxon>
        <taxon>Pseudonocardiales</taxon>
        <taxon>Pseudonocardiaceae</taxon>
        <taxon>Pseudonocardia</taxon>
    </lineage>
</organism>
<evidence type="ECO:0000256" key="11">
    <source>
        <dbReference type="ARBA" id="ARBA00023163"/>
    </source>
</evidence>
<evidence type="ECO:0000313" key="13">
    <source>
        <dbReference type="EMBL" id="MFD1528366.1"/>
    </source>
</evidence>
<proteinExistence type="inferred from homology"/>
<evidence type="ECO:0000256" key="8">
    <source>
        <dbReference type="ARBA" id="ARBA00023015"/>
    </source>
</evidence>
<name>A0ABW4FCU7_9PSEU</name>
<keyword evidence="14" id="KW-1185">Reference proteome</keyword>
<dbReference type="InterPro" id="IPR034768">
    <property type="entry name" value="4FE4S_WBL"/>
</dbReference>
<comment type="caution">
    <text evidence="13">The sequence shown here is derived from an EMBL/GenBank/DDBJ whole genome shotgun (WGS) entry which is preliminary data.</text>
</comment>
<reference evidence="14" key="1">
    <citation type="journal article" date="2019" name="Int. J. Syst. Evol. Microbiol.">
        <title>The Global Catalogue of Microorganisms (GCM) 10K type strain sequencing project: providing services to taxonomists for standard genome sequencing and annotation.</title>
        <authorList>
            <consortium name="The Broad Institute Genomics Platform"/>
            <consortium name="The Broad Institute Genome Sequencing Center for Infectious Disease"/>
            <person name="Wu L."/>
            <person name="Ma J."/>
        </authorList>
    </citation>
    <scope>NUCLEOTIDE SEQUENCE [LARGE SCALE GENOMIC DNA]</scope>
    <source>
        <strain evidence="14">JCM 12165</strain>
    </source>
</reference>
<feature type="non-terminal residue" evidence="13">
    <location>
        <position position="70"/>
    </location>
</feature>
<evidence type="ECO:0000313" key="14">
    <source>
        <dbReference type="Proteomes" id="UP001597145"/>
    </source>
</evidence>
<keyword evidence="6" id="KW-0408">Iron</keyword>
<evidence type="ECO:0000259" key="12">
    <source>
        <dbReference type="PROSITE" id="PS51674"/>
    </source>
</evidence>
<comment type="subcellular location">
    <subcellularLocation>
        <location evidence="2">Cytoplasm</location>
    </subcellularLocation>
</comment>
<dbReference type="PANTHER" id="PTHR38839:SF6">
    <property type="entry name" value="TRANSCRIPTIONAL REGULATOR WHIB1"/>
    <property type="match status" value="1"/>
</dbReference>
<evidence type="ECO:0000256" key="9">
    <source>
        <dbReference type="ARBA" id="ARBA00023125"/>
    </source>
</evidence>
<protein>
    <submittedName>
        <fullName evidence="13">WhiB family transcriptional regulator</fullName>
    </submittedName>
</protein>
<keyword evidence="8" id="KW-0805">Transcription regulation</keyword>
<dbReference type="HAMAP" id="MF_01479">
    <property type="entry name" value="WhiB"/>
    <property type="match status" value="1"/>
</dbReference>